<feature type="chain" id="PRO_5045812941" evidence="1">
    <location>
        <begin position="22"/>
        <end position="353"/>
    </location>
</feature>
<dbReference type="Proteomes" id="UP001610100">
    <property type="component" value="Unassembled WGS sequence"/>
</dbReference>
<dbReference type="PANTHER" id="PTHR42834:SF1">
    <property type="entry name" value="ENDONUCLEASE_EXONUCLEASE_PHOSPHATASE FAMILY PROTEIN (AFU_ORTHOLOGUE AFUA_3G09210)"/>
    <property type="match status" value="1"/>
</dbReference>
<proteinExistence type="predicted"/>
<feature type="domain" description="Endonuclease/exonuclease/phosphatase" evidence="2">
    <location>
        <begin position="30"/>
        <end position="346"/>
    </location>
</feature>
<comment type="caution">
    <text evidence="3">The sequence shown here is derived from an EMBL/GenBank/DDBJ whole genome shotgun (WGS) entry which is preliminary data.</text>
</comment>
<organism evidence="3 4">
    <name type="scientific">Gaetbulibacter aestuarii</name>
    <dbReference type="NCBI Taxonomy" id="1502358"/>
    <lineage>
        <taxon>Bacteria</taxon>
        <taxon>Pseudomonadati</taxon>
        <taxon>Bacteroidota</taxon>
        <taxon>Flavobacteriia</taxon>
        <taxon>Flavobacteriales</taxon>
        <taxon>Flavobacteriaceae</taxon>
        <taxon>Gaetbulibacter</taxon>
    </lineage>
</organism>
<evidence type="ECO:0000313" key="3">
    <source>
        <dbReference type="EMBL" id="MFH6770891.1"/>
    </source>
</evidence>
<keyword evidence="3" id="KW-0378">Hydrolase</keyword>
<gene>
    <name evidence="3" type="ORF">V8G58_03010</name>
</gene>
<keyword evidence="3" id="KW-0255">Endonuclease</keyword>
<dbReference type="RefSeq" id="WP_344739575.1">
    <property type="nucleotide sequence ID" value="NZ_BAABAY010000001.1"/>
</dbReference>
<dbReference type="Gene3D" id="3.60.10.10">
    <property type="entry name" value="Endonuclease/exonuclease/phosphatase"/>
    <property type="match status" value="1"/>
</dbReference>
<dbReference type="InterPro" id="IPR036691">
    <property type="entry name" value="Endo/exonu/phosph_ase_sf"/>
</dbReference>
<protein>
    <submittedName>
        <fullName evidence="3">Endonuclease/exonuclease/phosphatase family protein</fullName>
    </submittedName>
</protein>
<dbReference type="GO" id="GO:0004519">
    <property type="term" value="F:endonuclease activity"/>
    <property type="evidence" value="ECO:0007669"/>
    <property type="project" value="UniProtKB-KW"/>
</dbReference>
<dbReference type="PANTHER" id="PTHR42834">
    <property type="entry name" value="ENDONUCLEASE/EXONUCLEASE/PHOSPHATASE FAMILY PROTEIN (AFU_ORTHOLOGUE AFUA_3G09210)"/>
    <property type="match status" value="1"/>
</dbReference>
<feature type="signal peptide" evidence="1">
    <location>
        <begin position="1"/>
        <end position="21"/>
    </location>
</feature>
<keyword evidence="1" id="KW-0732">Signal</keyword>
<accession>A0ABW7MVN4</accession>
<dbReference type="Pfam" id="PF19580">
    <property type="entry name" value="Exo_endo_phos_3"/>
    <property type="match status" value="1"/>
</dbReference>
<evidence type="ECO:0000313" key="4">
    <source>
        <dbReference type="Proteomes" id="UP001610100"/>
    </source>
</evidence>
<reference evidence="3 4" key="1">
    <citation type="submission" date="2024-02" db="EMBL/GenBank/DDBJ databases">
        <title>A Gaetbulibacter species isolated from tidal flats and genomic insights of their niches.</title>
        <authorList>
            <person name="Ye Y."/>
        </authorList>
    </citation>
    <scope>NUCLEOTIDE SEQUENCE [LARGE SCALE GENOMIC DNA]</scope>
    <source>
        <strain evidence="3 4">KYW382</strain>
    </source>
</reference>
<sequence>MNLRQTAIFWLFLSVLATAHAQGKRYNIRTVAFYNLENLFDTINNPNKLDEYSPIMEMKSNRSEAYWKKIHNMARVLSDIGKDESQDSPAIIGVSEVENKAVVQDLVNDSLLIEKNYGIIQYPSPDLRGIDVALLYQKRYFTPTSSKSYELKIYDNTSGKRQFTRDQLVVSGQLEGEPVHFIVNHWPSRRGGEKLSGYKRLAAAKLTKRITDSLLTLDPYAKVVIMGDLNDDPTSNSLKKGLKSSRKRTRMGLGDIYNPFENFYHSGLGTTAFRDAWSLFDQLLMTRGLLNGNYNGFQFYKAGIYNKNVIVTASGRYKGYPLRSWGNGGFTNGFSDHFPVYIYLIKKIETDSP</sequence>
<keyword evidence="4" id="KW-1185">Reference proteome</keyword>
<evidence type="ECO:0000259" key="2">
    <source>
        <dbReference type="Pfam" id="PF19580"/>
    </source>
</evidence>
<dbReference type="EMBL" id="JBAWKB010000001">
    <property type="protein sequence ID" value="MFH6770891.1"/>
    <property type="molecule type" value="Genomic_DNA"/>
</dbReference>
<dbReference type="SUPFAM" id="SSF56219">
    <property type="entry name" value="DNase I-like"/>
    <property type="match status" value="1"/>
</dbReference>
<keyword evidence="3" id="KW-0540">Nuclease</keyword>
<dbReference type="InterPro" id="IPR005135">
    <property type="entry name" value="Endo/exonuclease/phosphatase"/>
</dbReference>
<evidence type="ECO:0000256" key="1">
    <source>
        <dbReference type="SAM" id="SignalP"/>
    </source>
</evidence>
<name>A0ABW7MVN4_9FLAO</name>